<dbReference type="Proteomes" id="UP000435112">
    <property type="component" value="Unassembled WGS sequence"/>
</dbReference>
<dbReference type="OrthoDB" id="10276847at2759"/>
<dbReference type="Proteomes" id="UP000434957">
    <property type="component" value="Unassembled WGS sequence"/>
</dbReference>
<dbReference type="EMBL" id="QXFU01000097">
    <property type="protein sequence ID" value="KAE9044464.1"/>
    <property type="molecule type" value="Genomic_DNA"/>
</dbReference>
<evidence type="ECO:0000313" key="4">
    <source>
        <dbReference type="EMBL" id="KAE9355403.1"/>
    </source>
</evidence>
<proteinExistence type="predicted"/>
<dbReference type="AlphaFoldDB" id="A0A6A3NSG5"/>
<reference evidence="5 7" key="1">
    <citation type="submission" date="2018-09" db="EMBL/GenBank/DDBJ databases">
        <title>Genomic investigation of the strawberry pathogen Phytophthora fragariae indicates pathogenicity is determined by transcriptional variation in three key races.</title>
        <authorList>
            <person name="Adams T.M."/>
            <person name="Armitage A.D."/>
            <person name="Sobczyk M.K."/>
            <person name="Bates H.J."/>
            <person name="Dunwell J.M."/>
            <person name="Nellist C.F."/>
            <person name="Harrison R.J."/>
        </authorList>
    </citation>
    <scope>NUCLEOTIDE SEQUENCE [LARGE SCALE GENOMIC DNA]</scope>
    <source>
        <strain evidence="3 5">SCRP249</strain>
        <strain evidence="2 7">SCRP324</strain>
        <strain evidence="4 6">SCRP333</strain>
    </source>
</reference>
<evidence type="ECO:0000313" key="7">
    <source>
        <dbReference type="Proteomes" id="UP000435112"/>
    </source>
</evidence>
<accession>A0A6A3NSG5</accession>
<organism evidence="2 7">
    <name type="scientific">Phytophthora rubi</name>
    <dbReference type="NCBI Taxonomy" id="129364"/>
    <lineage>
        <taxon>Eukaryota</taxon>
        <taxon>Sar</taxon>
        <taxon>Stramenopiles</taxon>
        <taxon>Oomycota</taxon>
        <taxon>Peronosporomycetes</taxon>
        <taxon>Peronosporales</taxon>
        <taxon>Peronosporaceae</taxon>
        <taxon>Phytophthora</taxon>
    </lineage>
</organism>
<gene>
    <name evidence="3" type="ORF">PR001_g2577</name>
    <name evidence="2" type="ORF">PR002_g2777</name>
    <name evidence="4" type="ORF">PR003_g2868</name>
</gene>
<dbReference type="Proteomes" id="UP000429607">
    <property type="component" value="Unassembled WGS sequence"/>
</dbReference>
<dbReference type="EMBL" id="QXFT01000094">
    <property type="protein sequence ID" value="KAE9355403.1"/>
    <property type="molecule type" value="Genomic_DNA"/>
</dbReference>
<sequence length="62" mass="6652">MSACIICVVYHCAVLLACSAFNFNRLHFFAAAANDRQTPPASIHSQRTKQKAVERASAASVG</sequence>
<name>A0A6A3NSG5_9STRA</name>
<feature type="compositionally biased region" description="Polar residues" evidence="1">
    <location>
        <begin position="36"/>
        <end position="45"/>
    </location>
</feature>
<evidence type="ECO:0000313" key="2">
    <source>
        <dbReference type="EMBL" id="KAE9044464.1"/>
    </source>
</evidence>
<evidence type="ECO:0000313" key="5">
    <source>
        <dbReference type="Proteomes" id="UP000429607"/>
    </source>
</evidence>
<evidence type="ECO:0000256" key="1">
    <source>
        <dbReference type="SAM" id="MobiDB-lite"/>
    </source>
</evidence>
<protein>
    <submittedName>
        <fullName evidence="2">Uncharacterized protein</fullName>
    </submittedName>
</protein>
<evidence type="ECO:0000313" key="6">
    <source>
        <dbReference type="Proteomes" id="UP000434957"/>
    </source>
</evidence>
<feature type="region of interest" description="Disordered" evidence="1">
    <location>
        <begin position="36"/>
        <end position="62"/>
    </location>
</feature>
<dbReference type="EMBL" id="QXFV01000089">
    <property type="protein sequence ID" value="KAE9050239.1"/>
    <property type="molecule type" value="Genomic_DNA"/>
</dbReference>
<evidence type="ECO:0000313" key="3">
    <source>
        <dbReference type="EMBL" id="KAE9050239.1"/>
    </source>
</evidence>
<comment type="caution">
    <text evidence="2">The sequence shown here is derived from an EMBL/GenBank/DDBJ whole genome shotgun (WGS) entry which is preliminary data.</text>
</comment>
<keyword evidence="6" id="KW-1185">Reference proteome</keyword>